<evidence type="ECO:0000313" key="1">
    <source>
        <dbReference type="EMBL" id="MCF2303312.1"/>
    </source>
</evidence>
<sequence length="89" mass="10596">MNNPTDFYTLKPEIISRPESEGSLATKSSMFIKQTRVYIQNVQEFVDNEDNDDNENKNNNPFGVERYALWPRLQKSKKRLEERGYIFNF</sequence>
<evidence type="ECO:0000313" key="2">
    <source>
        <dbReference type="Proteomes" id="UP000813876"/>
    </source>
</evidence>
<comment type="caution">
    <text evidence="1">The sequence shown here is derived from an EMBL/GenBank/DDBJ whole genome shotgun (WGS) entry which is preliminary data.</text>
</comment>
<reference evidence="1" key="1">
    <citation type="submission" date="2019-11" db="EMBL/GenBank/DDBJ databases">
        <title>Comparative genomics of photobacteria reveal adaptation to distinct habitats.</title>
        <authorList>
            <person name="Fuertes-Perez S."/>
            <person name="Hilgarth M."/>
            <person name="Vogel R.F."/>
        </authorList>
    </citation>
    <scope>NUCLEOTIDE SEQUENCE</scope>
    <source>
        <strain evidence="1">TMW2.2145</strain>
    </source>
</reference>
<organism evidence="1 2">
    <name type="scientific">Photobacterium phosphoreum</name>
    <dbReference type="NCBI Taxonomy" id="659"/>
    <lineage>
        <taxon>Bacteria</taxon>
        <taxon>Pseudomonadati</taxon>
        <taxon>Pseudomonadota</taxon>
        <taxon>Gammaproteobacteria</taxon>
        <taxon>Vibrionales</taxon>
        <taxon>Vibrionaceae</taxon>
        <taxon>Photobacterium</taxon>
    </lineage>
</organism>
<dbReference type="GeneID" id="57353807"/>
<proteinExistence type="predicted"/>
<name>A0AAW4ZW04_PHOPO</name>
<dbReference type="RefSeq" id="WP_045030280.1">
    <property type="nucleotide sequence ID" value="NZ_CAMLDN010000086.1"/>
</dbReference>
<dbReference type="AlphaFoldDB" id="A0AAW4ZW04"/>
<protein>
    <submittedName>
        <fullName evidence="1">Uncharacterized protein</fullName>
    </submittedName>
</protein>
<dbReference type="Proteomes" id="UP000813876">
    <property type="component" value="Unassembled WGS sequence"/>
</dbReference>
<dbReference type="EMBL" id="WMCP01000024">
    <property type="protein sequence ID" value="MCF2303312.1"/>
    <property type="molecule type" value="Genomic_DNA"/>
</dbReference>
<gene>
    <name evidence="1" type="ORF">GLP33_16395</name>
</gene>
<accession>A0AAW4ZW04</accession>